<keyword evidence="3 6" id="KW-0812">Transmembrane</keyword>
<evidence type="ECO:0000313" key="8">
    <source>
        <dbReference type="Proteomes" id="UP000000442"/>
    </source>
</evidence>
<dbReference type="NCBIfam" id="TIGR00765">
    <property type="entry name" value="yihY_not_rbn"/>
    <property type="match status" value="1"/>
</dbReference>
<dbReference type="GO" id="GO:0005886">
    <property type="term" value="C:plasma membrane"/>
    <property type="evidence" value="ECO:0007669"/>
    <property type="project" value="UniProtKB-SubCell"/>
</dbReference>
<evidence type="ECO:0000256" key="5">
    <source>
        <dbReference type="ARBA" id="ARBA00023136"/>
    </source>
</evidence>
<dbReference type="HOGENOM" id="CLU_032288_2_0_7"/>
<keyword evidence="4 6" id="KW-1133">Transmembrane helix</keyword>
<dbReference type="Pfam" id="PF03631">
    <property type="entry name" value="Virul_fac_BrkB"/>
    <property type="match status" value="1"/>
</dbReference>
<evidence type="ECO:0000256" key="6">
    <source>
        <dbReference type="SAM" id="Phobius"/>
    </source>
</evidence>
<dbReference type="PANTHER" id="PTHR30213">
    <property type="entry name" value="INNER MEMBRANE PROTEIN YHJD"/>
    <property type="match status" value="1"/>
</dbReference>
<dbReference type="KEGG" id="dat:HRM2_32760"/>
<feature type="transmembrane region" description="Helical" evidence="6">
    <location>
        <begin position="272"/>
        <end position="293"/>
    </location>
</feature>
<evidence type="ECO:0000256" key="4">
    <source>
        <dbReference type="ARBA" id="ARBA00022989"/>
    </source>
</evidence>
<comment type="subcellular location">
    <subcellularLocation>
        <location evidence="1">Cell membrane</location>
        <topology evidence="1">Multi-pass membrane protein</topology>
    </subcellularLocation>
</comment>
<dbReference type="EMBL" id="CP001087">
    <property type="protein sequence ID" value="ACN16355.1"/>
    <property type="molecule type" value="Genomic_DNA"/>
</dbReference>
<evidence type="ECO:0000256" key="3">
    <source>
        <dbReference type="ARBA" id="ARBA00022692"/>
    </source>
</evidence>
<dbReference type="RefSeq" id="WP_015905117.1">
    <property type="nucleotide sequence ID" value="NC_012108.1"/>
</dbReference>
<feature type="transmembrane region" description="Helical" evidence="6">
    <location>
        <begin position="153"/>
        <end position="177"/>
    </location>
</feature>
<feature type="transmembrane region" description="Helical" evidence="6">
    <location>
        <begin position="230"/>
        <end position="252"/>
    </location>
</feature>
<accession>C0QLQ1</accession>
<evidence type="ECO:0000256" key="1">
    <source>
        <dbReference type="ARBA" id="ARBA00004651"/>
    </source>
</evidence>
<feature type="transmembrane region" description="Helical" evidence="6">
    <location>
        <begin position="112"/>
        <end position="132"/>
    </location>
</feature>
<dbReference type="OrthoDB" id="9808671at2"/>
<keyword evidence="8" id="KW-1185">Reference proteome</keyword>
<reference evidence="7 8" key="1">
    <citation type="journal article" date="2009" name="Environ. Microbiol.">
        <title>Genome sequence of Desulfobacterium autotrophicum HRM2, a marine sulfate reducer oxidizing organic carbon completely to carbon dioxide.</title>
        <authorList>
            <person name="Strittmatter A.W."/>
            <person name="Liesegang H."/>
            <person name="Rabus R."/>
            <person name="Decker I."/>
            <person name="Amann J."/>
            <person name="Andres S."/>
            <person name="Henne A."/>
            <person name="Fricke W.F."/>
            <person name="Martinez-Arias R."/>
            <person name="Bartels D."/>
            <person name="Goesmann A."/>
            <person name="Krause L."/>
            <person name="Puehler A."/>
            <person name="Klenk H.P."/>
            <person name="Richter M."/>
            <person name="Schuler M."/>
            <person name="Gloeckner F.O."/>
            <person name="Meyerdierks A."/>
            <person name="Gottschalk G."/>
            <person name="Amann R."/>
        </authorList>
    </citation>
    <scope>NUCLEOTIDE SEQUENCE [LARGE SCALE GENOMIC DNA]</scope>
    <source>
        <strain evidence="8">ATCC 43914 / DSM 3382 / HRM2</strain>
    </source>
</reference>
<evidence type="ECO:0000256" key="2">
    <source>
        <dbReference type="ARBA" id="ARBA00022475"/>
    </source>
</evidence>
<organism evidence="7 8">
    <name type="scientific">Desulforapulum autotrophicum (strain ATCC 43914 / DSM 3382 / VKM B-1955 / HRM2)</name>
    <name type="common">Desulfobacterium autotrophicum</name>
    <dbReference type="NCBI Taxonomy" id="177437"/>
    <lineage>
        <taxon>Bacteria</taxon>
        <taxon>Pseudomonadati</taxon>
        <taxon>Thermodesulfobacteriota</taxon>
        <taxon>Desulfobacteria</taxon>
        <taxon>Desulfobacterales</taxon>
        <taxon>Desulfobacteraceae</taxon>
        <taxon>Desulforapulum</taxon>
    </lineage>
</organism>
<dbReference type="eggNOG" id="COG1295">
    <property type="taxonomic scope" value="Bacteria"/>
</dbReference>
<dbReference type="Proteomes" id="UP000000442">
    <property type="component" value="Chromosome"/>
</dbReference>
<gene>
    <name evidence="7" type="ordered locus">HRM2_32760</name>
</gene>
<dbReference type="PANTHER" id="PTHR30213:SF0">
    <property type="entry name" value="UPF0761 MEMBRANE PROTEIN YIHY"/>
    <property type="match status" value="1"/>
</dbReference>
<name>C0QLQ1_DESAH</name>
<proteinExistence type="predicted"/>
<dbReference type="InterPro" id="IPR017039">
    <property type="entry name" value="Virul_fac_BrkB"/>
</dbReference>
<sequence>MKRLSVRIKKKLTDPAQLRKELKAFATRVFLTVVAAVKGFQKDNCMLRASALTFYTLLSIVPVMAMAFGIAKGFGFETMLRKEILLRLAGHEEAAQRIIDFSGTLLAETKGGVMAAVGVIFLAWAVVKMLGHMEDAFNTIWWIKKGRTLVRKFSDYLGLLFVAPLLLILSGSTTVFILTRLKVFFEATGGVVFVEPFVFFFVKLLPFFTIWILFFFLYMFMPNKKVDIRAAVMGALIAGGVYQMGQMIYFRFQVGVSHYNAIYGSFAALPLFLIWLQASWVLLLLGAEIAFVWEGRRSLNEKEGAYEQMSMRTRKILCLGIVLVCVQRFSRGLKAPSDSEIAQELEIALGVVRMLLDDLVECNILAEITTPSGDRFQPAMDLEFMTVMTVINALEVHGETEVEIPGTMEFEALTHAVDLLSGAVSNAHGDRRLKDI</sequence>
<evidence type="ECO:0000313" key="7">
    <source>
        <dbReference type="EMBL" id="ACN16355.1"/>
    </source>
</evidence>
<dbReference type="STRING" id="177437.HRM2_32760"/>
<keyword evidence="5 6" id="KW-0472">Membrane</keyword>
<dbReference type="AlphaFoldDB" id="C0QLQ1"/>
<keyword evidence="2" id="KW-1003">Cell membrane</keyword>
<feature type="transmembrane region" description="Helical" evidence="6">
    <location>
        <begin position="197"/>
        <end position="218"/>
    </location>
</feature>
<feature type="transmembrane region" description="Helical" evidence="6">
    <location>
        <begin position="52"/>
        <end position="71"/>
    </location>
</feature>
<protein>
    <submittedName>
        <fullName evidence="7">Predicted tRNA processing ribonuclease Rbn (RNase BN)</fullName>
    </submittedName>
</protein>